<dbReference type="Pfam" id="PF05978">
    <property type="entry name" value="UNC-93"/>
    <property type="match status" value="1"/>
</dbReference>
<feature type="non-terminal residue" evidence="6">
    <location>
        <position position="190"/>
    </location>
</feature>
<name>A0AAV5TH78_9BILA</name>
<evidence type="ECO:0000313" key="6">
    <source>
        <dbReference type="EMBL" id="GMS93674.1"/>
    </source>
</evidence>
<keyword evidence="2 5" id="KW-0812">Transmembrane</keyword>
<evidence type="ECO:0000313" key="7">
    <source>
        <dbReference type="Proteomes" id="UP001432027"/>
    </source>
</evidence>
<proteinExistence type="predicted"/>
<evidence type="ECO:0000256" key="4">
    <source>
        <dbReference type="ARBA" id="ARBA00023136"/>
    </source>
</evidence>
<feature type="transmembrane region" description="Helical" evidence="5">
    <location>
        <begin position="115"/>
        <end position="133"/>
    </location>
</feature>
<dbReference type="AlphaFoldDB" id="A0AAV5TH78"/>
<organism evidence="6 7">
    <name type="scientific">Pristionchus entomophagus</name>
    <dbReference type="NCBI Taxonomy" id="358040"/>
    <lineage>
        <taxon>Eukaryota</taxon>
        <taxon>Metazoa</taxon>
        <taxon>Ecdysozoa</taxon>
        <taxon>Nematoda</taxon>
        <taxon>Chromadorea</taxon>
        <taxon>Rhabditida</taxon>
        <taxon>Rhabditina</taxon>
        <taxon>Diplogasteromorpha</taxon>
        <taxon>Diplogasteroidea</taxon>
        <taxon>Neodiplogasteridae</taxon>
        <taxon>Pristionchus</taxon>
    </lineage>
</organism>
<accession>A0AAV5TH78</accession>
<feature type="transmembrane region" description="Helical" evidence="5">
    <location>
        <begin position="44"/>
        <end position="65"/>
    </location>
</feature>
<evidence type="ECO:0000256" key="2">
    <source>
        <dbReference type="ARBA" id="ARBA00022692"/>
    </source>
</evidence>
<comment type="caution">
    <text evidence="6">The sequence shown here is derived from an EMBL/GenBank/DDBJ whole genome shotgun (WGS) entry which is preliminary data.</text>
</comment>
<dbReference type="PANTHER" id="PTHR23294:SF18">
    <property type="entry name" value="UNC93-LIKE PROTEIN MFSD11"/>
    <property type="match status" value="1"/>
</dbReference>
<gene>
    <name evidence="6" type="ORF">PENTCL1PPCAC_15849</name>
</gene>
<dbReference type="EMBL" id="BTSX01000004">
    <property type="protein sequence ID" value="GMS93674.1"/>
    <property type="molecule type" value="Genomic_DNA"/>
</dbReference>
<keyword evidence="3 5" id="KW-1133">Transmembrane helix</keyword>
<evidence type="ECO:0000256" key="3">
    <source>
        <dbReference type="ARBA" id="ARBA00022989"/>
    </source>
</evidence>
<keyword evidence="4 5" id="KW-0472">Membrane</keyword>
<evidence type="ECO:0008006" key="8">
    <source>
        <dbReference type="Google" id="ProtNLM"/>
    </source>
</evidence>
<dbReference type="Proteomes" id="UP001432027">
    <property type="component" value="Unassembled WGS sequence"/>
</dbReference>
<dbReference type="InterPro" id="IPR051617">
    <property type="entry name" value="UNC-93-like_regulator"/>
</dbReference>
<dbReference type="PANTHER" id="PTHR23294">
    <property type="entry name" value="ET TRANSLATION PRODUCT-RELATED"/>
    <property type="match status" value="1"/>
</dbReference>
<dbReference type="GO" id="GO:0016020">
    <property type="term" value="C:membrane"/>
    <property type="evidence" value="ECO:0007669"/>
    <property type="project" value="UniProtKB-SubCell"/>
</dbReference>
<feature type="transmembrane region" description="Helical" evidence="5">
    <location>
        <begin position="12"/>
        <end position="32"/>
    </location>
</feature>
<dbReference type="InterPro" id="IPR010291">
    <property type="entry name" value="Ion_channel_UNC-93"/>
</dbReference>
<evidence type="ECO:0000256" key="5">
    <source>
        <dbReference type="SAM" id="Phobius"/>
    </source>
</evidence>
<evidence type="ECO:0000256" key="1">
    <source>
        <dbReference type="ARBA" id="ARBA00004141"/>
    </source>
</evidence>
<keyword evidence="7" id="KW-1185">Reference proteome</keyword>
<comment type="subcellular location">
    <subcellularLocation>
        <location evidence="1">Membrane</location>
        <topology evidence="1">Multi-pass membrane protein</topology>
    </subcellularLocation>
</comment>
<reference evidence="6" key="1">
    <citation type="submission" date="2023-10" db="EMBL/GenBank/DDBJ databases">
        <title>Genome assembly of Pristionchus species.</title>
        <authorList>
            <person name="Yoshida K."/>
            <person name="Sommer R.J."/>
        </authorList>
    </citation>
    <scope>NUCLEOTIDE SEQUENCE</scope>
    <source>
        <strain evidence="6">RS0144</strain>
    </source>
</reference>
<sequence>MLSIIFEGKIVILVPFFLYSSLFNTLWVTIIPTTLHYTNSLSDYIYITAYFSMSFAVGSLIICFFTTQLSETFEDFAMRPLMVFGSVAQLDTLCMDDSMIPSNSSIQPTDEPSLLIQPSIFPLLALASLFGVADAANKTTRTMICARLIPDLKHQVFGAARFYTSLAASTVFFASSQHVRLRRWTGCLIG</sequence>
<protein>
    <recommendedName>
        <fullName evidence="8">G protein-coupled receptor</fullName>
    </recommendedName>
</protein>